<gene>
    <name evidence="7" type="ORF">K4G66_05700</name>
</gene>
<keyword evidence="2" id="KW-0479">Metal-binding</keyword>
<evidence type="ECO:0000256" key="6">
    <source>
        <dbReference type="SAM" id="SignalP"/>
    </source>
</evidence>
<dbReference type="GO" id="GO:0005975">
    <property type="term" value="P:carbohydrate metabolic process"/>
    <property type="evidence" value="ECO:0007669"/>
    <property type="project" value="InterPro"/>
</dbReference>
<sequence length="285" mass="32424">MPTTWFKYLFSVLFLLISLFSQAQSTRLIIRSDDMGFSHAANQAIIETCEQGITTSIEIMVPTPWFPEAVKMLREHPDLDVGVHLTLTSEWENVKWKPLTHAPSLTDERGYFYPMIWPNDNYGKDQALQPQNWKLEEIERELRAQIEMAKREIPALSHVSGHMGCNRMDDRVDALVNKLAKEYGLDISLEALEVQRASYKGPKATKEEKISSFIAMLESLSPGTYLFVDHPAYDVPEVQAVYHIGYTDVASDRQGVTDLLTSDEVKEAVKRLNIQLVSYADLADK</sequence>
<keyword evidence="4" id="KW-0460">Magnesium</keyword>
<evidence type="ECO:0000256" key="5">
    <source>
        <dbReference type="ARBA" id="ARBA00023277"/>
    </source>
</evidence>
<dbReference type="GO" id="GO:0019213">
    <property type="term" value="F:deacetylase activity"/>
    <property type="evidence" value="ECO:0007669"/>
    <property type="project" value="TreeGrafter"/>
</dbReference>
<reference evidence="7" key="1">
    <citation type="journal article" date="2023" name="Comput. Struct. Biotechnol. J.">
        <title>Discovery of a novel marine Bacteroidetes with a rich repertoire of carbohydrate-active enzymes.</title>
        <authorList>
            <person name="Chen B."/>
            <person name="Liu G."/>
            <person name="Chen Q."/>
            <person name="Wang H."/>
            <person name="Liu L."/>
            <person name="Tang K."/>
        </authorList>
    </citation>
    <scope>NUCLEOTIDE SEQUENCE</scope>
    <source>
        <strain evidence="7">TK19036</strain>
    </source>
</reference>
<feature type="chain" id="PRO_5041441707" evidence="6">
    <location>
        <begin position="24"/>
        <end position="285"/>
    </location>
</feature>
<evidence type="ECO:0000256" key="3">
    <source>
        <dbReference type="ARBA" id="ARBA00022801"/>
    </source>
</evidence>
<dbReference type="GO" id="GO:0046872">
    <property type="term" value="F:metal ion binding"/>
    <property type="evidence" value="ECO:0007669"/>
    <property type="project" value="UniProtKB-KW"/>
</dbReference>
<organism evidence="7">
    <name type="scientific">Roseihalotalea indica</name>
    <dbReference type="NCBI Taxonomy" id="2867963"/>
    <lineage>
        <taxon>Bacteria</taxon>
        <taxon>Pseudomonadati</taxon>
        <taxon>Bacteroidota</taxon>
        <taxon>Cytophagia</taxon>
        <taxon>Cytophagales</taxon>
        <taxon>Catalimonadaceae</taxon>
        <taxon>Roseihalotalea</taxon>
    </lineage>
</organism>
<keyword evidence="3" id="KW-0378">Hydrolase</keyword>
<name>A0AA49GPL8_9BACT</name>
<evidence type="ECO:0000313" key="7">
    <source>
        <dbReference type="EMBL" id="WKN38192.1"/>
    </source>
</evidence>
<keyword evidence="6" id="KW-0732">Signal</keyword>
<keyword evidence="5" id="KW-0119">Carbohydrate metabolism</keyword>
<dbReference type="PANTHER" id="PTHR31609:SF1">
    <property type="entry name" value="CARBOHYDRATE DEACETYLASE"/>
    <property type="match status" value="1"/>
</dbReference>
<proteinExistence type="predicted"/>
<dbReference type="Pfam" id="PF04794">
    <property type="entry name" value="YdjC"/>
    <property type="match status" value="1"/>
</dbReference>
<accession>A0AA49GPL8</accession>
<dbReference type="InterPro" id="IPR006879">
    <property type="entry name" value="YdjC-like"/>
</dbReference>
<dbReference type="Gene3D" id="3.20.20.370">
    <property type="entry name" value="Glycoside hydrolase/deacetylase"/>
    <property type="match status" value="1"/>
</dbReference>
<dbReference type="CDD" id="cd10802">
    <property type="entry name" value="YdjC_TTHB029_like"/>
    <property type="match status" value="1"/>
</dbReference>
<dbReference type="AlphaFoldDB" id="A0AA49GPL8"/>
<evidence type="ECO:0000256" key="2">
    <source>
        <dbReference type="ARBA" id="ARBA00022723"/>
    </source>
</evidence>
<dbReference type="InterPro" id="IPR011330">
    <property type="entry name" value="Glyco_hydro/deAcase_b/a-brl"/>
</dbReference>
<feature type="signal peptide" evidence="6">
    <location>
        <begin position="1"/>
        <end position="23"/>
    </location>
</feature>
<reference evidence="7" key="2">
    <citation type="journal article" date="2024" name="Antonie Van Leeuwenhoek">
        <title>Roseihalotalea indica gen. nov., sp. nov., a halophilic Bacteroidetes from mesopelagic Southwest Indian Ocean with higher carbohydrate metabolic potential.</title>
        <authorList>
            <person name="Chen B."/>
            <person name="Zhang M."/>
            <person name="Lin D."/>
            <person name="Ye J."/>
            <person name="Tang K."/>
        </authorList>
    </citation>
    <scope>NUCLEOTIDE SEQUENCE</scope>
    <source>
        <strain evidence="7">TK19036</strain>
    </source>
</reference>
<comment type="cofactor">
    <cofactor evidence="1">
        <name>Mg(2+)</name>
        <dbReference type="ChEBI" id="CHEBI:18420"/>
    </cofactor>
</comment>
<protein>
    <submittedName>
        <fullName evidence="7">Polysaccharide deacetylase family protein</fullName>
    </submittedName>
</protein>
<dbReference type="PANTHER" id="PTHR31609">
    <property type="entry name" value="YDJC DEACETYLASE FAMILY MEMBER"/>
    <property type="match status" value="1"/>
</dbReference>
<dbReference type="SUPFAM" id="SSF88713">
    <property type="entry name" value="Glycoside hydrolase/deacetylase"/>
    <property type="match status" value="1"/>
</dbReference>
<evidence type="ECO:0000256" key="1">
    <source>
        <dbReference type="ARBA" id="ARBA00001946"/>
    </source>
</evidence>
<dbReference type="EMBL" id="CP120682">
    <property type="protein sequence ID" value="WKN38192.1"/>
    <property type="molecule type" value="Genomic_DNA"/>
</dbReference>
<evidence type="ECO:0000256" key="4">
    <source>
        <dbReference type="ARBA" id="ARBA00022842"/>
    </source>
</evidence>
<dbReference type="GO" id="GO:0016787">
    <property type="term" value="F:hydrolase activity"/>
    <property type="evidence" value="ECO:0007669"/>
    <property type="project" value="UniProtKB-KW"/>
</dbReference>